<dbReference type="InterPro" id="IPR050833">
    <property type="entry name" value="Poly_Biosynth_Transport"/>
</dbReference>
<dbReference type="PATRIC" id="fig|317.174.peg.829"/>
<evidence type="ECO:0000313" key="8">
    <source>
        <dbReference type="Proteomes" id="UP000028643"/>
    </source>
</evidence>
<keyword evidence="4 6" id="KW-1133">Transmembrane helix</keyword>
<proteinExistence type="predicted"/>
<feature type="transmembrane region" description="Helical" evidence="6">
    <location>
        <begin position="101"/>
        <end position="124"/>
    </location>
</feature>
<name>A0A085VGT1_PSESX</name>
<evidence type="ECO:0000313" key="7">
    <source>
        <dbReference type="EMBL" id="KFE54644.1"/>
    </source>
</evidence>
<evidence type="ECO:0000256" key="3">
    <source>
        <dbReference type="ARBA" id="ARBA00022692"/>
    </source>
</evidence>
<keyword evidence="5 6" id="KW-0472">Membrane</keyword>
<feature type="transmembrane region" description="Helical" evidence="6">
    <location>
        <begin position="6"/>
        <end position="26"/>
    </location>
</feature>
<feature type="transmembrane region" description="Helical" evidence="6">
    <location>
        <begin position="237"/>
        <end position="258"/>
    </location>
</feature>
<sequence>MLLSLAVVYTLRVISGLGTLLAIVIIDRTYGSQEIAQYAIFMFLFNLATVLAVWGSNVVAVDNNSEAEGGDKATGIYVGHKLLDGLVASAGIYLVLMSSGYWRAGLLAVIPLGVAGLIAAMLIVRKRPAIAIVCNEFGRAFIPLLVMVLILSVGTMPFGVLVDTSYLILFVLLPLLLLYVHRNPFWNINYTLRFAVWLAEKKHAVPIVLPQILIVVVAQSDRFVIEQWGSAKELASYFAAQALYTVVLFGSHAVLNSVMPDIARVAAQSTGSLRQEGLLALKVSALLSALLVPVAYVYFGLIDIDRTLAMQVLLVLIVGGLVSSMFGIGLSAMQFCQDKRKYLSLVVLGLVCQYVTIFSFFDPFGVYAVALGFVVYGAVTAFTAAVYWRRKKIPVTPFARRQITS</sequence>
<keyword evidence="3 6" id="KW-0812">Transmembrane</keyword>
<dbReference type="RefSeq" id="WP_047572361.1">
    <property type="nucleotide sequence ID" value="NZ_JPQT01000052.1"/>
</dbReference>
<organism evidence="7 8">
    <name type="scientific">Pseudomonas syringae</name>
    <dbReference type="NCBI Taxonomy" id="317"/>
    <lineage>
        <taxon>Bacteria</taxon>
        <taxon>Pseudomonadati</taxon>
        <taxon>Pseudomonadota</taxon>
        <taxon>Gammaproteobacteria</taxon>
        <taxon>Pseudomonadales</taxon>
        <taxon>Pseudomonadaceae</taxon>
        <taxon>Pseudomonas</taxon>
    </lineage>
</organism>
<evidence type="ECO:0000256" key="5">
    <source>
        <dbReference type="ARBA" id="ARBA00023136"/>
    </source>
</evidence>
<dbReference type="PANTHER" id="PTHR30250">
    <property type="entry name" value="PST FAMILY PREDICTED COLANIC ACID TRANSPORTER"/>
    <property type="match status" value="1"/>
</dbReference>
<dbReference type="EMBL" id="JPQT01000052">
    <property type="protein sequence ID" value="KFE54644.1"/>
    <property type="molecule type" value="Genomic_DNA"/>
</dbReference>
<feature type="transmembrane region" description="Helical" evidence="6">
    <location>
        <begin position="38"/>
        <end position="56"/>
    </location>
</feature>
<comment type="subcellular location">
    <subcellularLocation>
        <location evidence="1">Cell membrane</location>
        <topology evidence="1">Multi-pass membrane protein</topology>
    </subcellularLocation>
</comment>
<reference evidence="7 8" key="1">
    <citation type="submission" date="2014-07" db="EMBL/GenBank/DDBJ databases">
        <title>Draft Genome Sequences of Environmental Pseudomonas syringae strains.</title>
        <authorList>
            <person name="Baltrus D.A."/>
            <person name="Berge O."/>
            <person name="Morris C."/>
        </authorList>
    </citation>
    <scope>NUCLEOTIDE SEQUENCE [LARGE SCALE GENOMIC DNA]</scope>
    <source>
        <strain evidence="7 8">CEB003</strain>
    </source>
</reference>
<dbReference type="PANTHER" id="PTHR30250:SF11">
    <property type="entry name" value="O-ANTIGEN TRANSPORTER-RELATED"/>
    <property type="match status" value="1"/>
</dbReference>
<evidence type="ECO:0000256" key="2">
    <source>
        <dbReference type="ARBA" id="ARBA00022475"/>
    </source>
</evidence>
<gene>
    <name evidence="7" type="ORF">IV02_04115</name>
</gene>
<comment type="caution">
    <text evidence="7">The sequence shown here is derived from an EMBL/GenBank/DDBJ whole genome shotgun (WGS) entry which is preliminary data.</text>
</comment>
<evidence type="ECO:0000256" key="4">
    <source>
        <dbReference type="ARBA" id="ARBA00022989"/>
    </source>
</evidence>
<protein>
    <recommendedName>
        <fullName evidence="9">Polysaccharide biosynthesis protein</fullName>
    </recommendedName>
</protein>
<feature type="transmembrane region" description="Helical" evidence="6">
    <location>
        <begin position="342"/>
        <end position="361"/>
    </location>
</feature>
<feature type="transmembrane region" description="Helical" evidence="6">
    <location>
        <begin position="279"/>
        <end position="302"/>
    </location>
</feature>
<evidence type="ECO:0000256" key="1">
    <source>
        <dbReference type="ARBA" id="ARBA00004651"/>
    </source>
</evidence>
<accession>A0A085VGT1</accession>
<dbReference type="Proteomes" id="UP000028643">
    <property type="component" value="Unassembled WGS sequence"/>
</dbReference>
<feature type="transmembrane region" description="Helical" evidence="6">
    <location>
        <begin position="367"/>
        <end position="388"/>
    </location>
</feature>
<evidence type="ECO:0000256" key="6">
    <source>
        <dbReference type="SAM" id="Phobius"/>
    </source>
</evidence>
<dbReference type="AlphaFoldDB" id="A0A085VGT1"/>
<dbReference type="GO" id="GO:0005886">
    <property type="term" value="C:plasma membrane"/>
    <property type="evidence" value="ECO:0007669"/>
    <property type="project" value="UniProtKB-SubCell"/>
</dbReference>
<feature type="transmembrane region" description="Helical" evidence="6">
    <location>
        <begin position="164"/>
        <end position="182"/>
    </location>
</feature>
<evidence type="ECO:0008006" key="9">
    <source>
        <dbReference type="Google" id="ProtNLM"/>
    </source>
</evidence>
<feature type="transmembrane region" description="Helical" evidence="6">
    <location>
        <begin position="308"/>
        <end position="330"/>
    </location>
</feature>
<feature type="transmembrane region" description="Helical" evidence="6">
    <location>
        <begin position="136"/>
        <end position="158"/>
    </location>
</feature>
<keyword evidence="2" id="KW-1003">Cell membrane</keyword>